<dbReference type="SMART" id="SM00440">
    <property type="entry name" value="ZnF_C2C2"/>
    <property type="match status" value="1"/>
</dbReference>
<dbReference type="OMA" id="MEFCDEC"/>
<feature type="binding site" evidence="5">
    <location>
        <position position="70"/>
    </location>
    <ligand>
        <name>Zn(2+)</name>
        <dbReference type="ChEBI" id="CHEBI:29105"/>
        <label>2</label>
    </ligand>
</feature>
<evidence type="ECO:0000256" key="7">
    <source>
        <dbReference type="RuleBase" id="RU003474"/>
    </source>
</evidence>
<dbReference type="SUPFAM" id="SSF57783">
    <property type="entry name" value="Zinc beta-ribbon"/>
    <property type="match status" value="2"/>
</dbReference>
<dbReference type="PANTHER" id="PTHR11239:SF12">
    <property type="entry name" value="DNA-DIRECTED RNA POLYMERASE III SUBUNIT RPC10"/>
    <property type="match status" value="1"/>
</dbReference>
<dbReference type="Gene3D" id="2.20.25.10">
    <property type="match status" value="2"/>
</dbReference>
<keyword evidence="4 7" id="KW-0804">Transcription</keyword>
<feature type="binding site" evidence="5">
    <location>
        <position position="73"/>
    </location>
    <ligand>
        <name>Zn(2+)</name>
        <dbReference type="ChEBI" id="CHEBI:29105"/>
        <label>2</label>
    </ligand>
</feature>
<keyword evidence="10" id="KW-1185">Reference proteome</keyword>
<dbReference type="Pfam" id="PF01096">
    <property type="entry name" value="Zn_ribbon_TFIIS"/>
    <property type="match status" value="1"/>
</dbReference>
<evidence type="ECO:0000256" key="2">
    <source>
        <dbReference type="ARBA" id="ARBA00022771"/>
    </source>
</evidence>
<dbReference type="GO" id="GO:0003676">
    <property type="term" value="F:nucleic acid binding"/>
    <property type="evidence" value="ECO:0007669"/>
    <property type="project" value="InterPro"/>
</dbReference>
<evidence type="ECO:0000313" key="9">
    <source>
        <dbReference type="EMBL" id="KAJ5067245.1"/>
    </source>
</evidence>
<feature type="domain" description="TFIIS-type" evidence="8">
    <location>
        <begin position="66"/>
        <end position="106"/>
    </location>
</feature>
<accession>A0A9Q0L891</accession>
<gene>
    <name evidence="9" type="ORF">M0811_13115</name>
</gene>
<keyword evidence="4 7" id="KW-0240">DNA-directed RNA polymerase</keyword>
<dbReference type="AlphaFoldDB" id="A0A9Q0L891"/>
<reference evidence="9" key="1">
    <citation type="submission" date="2022-10" db="EMBL/GenBank/DDBJ databases">
        <title>Novel sulphate-reducing endosymbionts in the free-living metamonad Anaeramoeba.</title>
        <authorList>
            <person name="Jerlstrom-Hultqvist J."/>
            <person name="Cepicka I."/>
            <person name="Gallot-Lavallee L."/>
            <person name="Salas-Leiva D."/>
            <person name="Curtis B.A."/>
            <person name="Zahonova K."/>
            <person name="Pipaliya S."/>
            <person name="Dacks J."/>
            <person name="Roger A.J."/>
        </authorList>
    </citation>
    <scope>NUCLEOTIDE SEQUENCE</scope>
    <source>
        <strain evidence="9">BMAN</strain>
    </source>
</reference>
<evidence type="ECO:0000256" key="3">
    <source>
        <dbReference type="ARBA" id="ARBA00022833"/>
    </source>
</evidence>
<evidence type="ECO:0000256" key="5">
    <source>
        <dbReference type="PIRSR" id="PIRSR005586-1"/>
    </source>
</evidence>
<dbReference type="CDD" id="cd13749">
    <property type="entry name" value="Zn-ribbon_TFIIS"/>
    <property type="match status" value="1"/>
</dbReference>
<feature type="zinc finger region" description="C4-type" evidence="6">
    <location>
        <begin position="4"/>
        <end position="29"/>
    </location>
</feature>
<comment type="subcellular location">
    <subcellularLocation>
        <location evidence="4">Nucleus</location>
    </subcellularLocation>
</comment>
<dbReference type="EMBL" id="JAPDFW010000131">
    <property type="protein sequence ID" value="KAJ5067245.1"/>
    <property type="molecule type" value="Genomic_DNA"/>
</dbReference>
<dbReference type="GO" id="GO:0006386">
    <property type="term" value="P:termination of RNA polymerase III transcription"/>
    <property type="evidence" value="ECO:0007669"/>
    <property type="project" value="TreeGrafter"/>
</dbReference>
<dbReference type="InterPro" id="IPR001529">
    <property type="entry name" value="Zn_ribbon_RPB9"/>
</dbReference>
<dbReference type="Pfam" id="PF02150">
    <property type="entry name" value="Zn_ribbon_RPB9"/>
    <property type="match status" value="1"/>
</dbReference>
<dbReference type="Proteomes" id="UP001149090">
    <property type="component" value="Unassembled WGS sequence"/>
</dbReference>
<comment type="caution">
    <text evidence="9">The sequence shown here is derived from an EMBL/GenBank/DDBJ whole genome shotgun (WGS) entry which is preliminary data.</text>
</comment>
<comment type="similarity">
    <text evidence="4 7">Belongs to the archaeal rpoM/eukaryotic RPA12/RPB9/RPC11 RNA polymerase family.</text>
</comment>
<dbReference type="PIRSF" id="PIRSF005586">
    <property type="entry name" value="RNApol_RpoM"/>
    <property type="match status" value="1"/>
</dbReference>
<feature type="binding site" evidence="5">
    <location>
        <position position="7"/>
    </location>
    <ligand>
        <name>Zn(2+)</name>
        <dbReference type="ChEBI" id="CHEBI:29105"/>
        <label>1</label>
    </ligand>
</feature>
<protein>
    <recommendedName>
        <fullName evidence="4">DNA-directed RNA polymerase subunit</fullName>
    </recommendedName>
</protein>
<feature type="binding site" evidence="5">
    <location>
        <position position="101"/>
    </location>
    <ligand>
        <name>Zn(2+)</name>
        <dbReference type="ChEBI" id="CHEBI:29105"/>
        <label>2</label>
    </ligand>
</feature>
<dbReference type="GO" id="GO:0008270">
    <property type="term" value="F:zinc ion binding"/>
    <property type="evidence" value="ECO:0007669"/>
    <property type="project" value="UniProtKB-KW"/>
</dbReference>
<keyword evidence="1 5" id="KW-0479">Metal-binding</keyword>
<keyword evidence="3 5" id="KW-0862">Zinc</keyword>
<dbReference type="InterPro" id="IPR012164">
    <property type="entry name" value="Rpa12/Rpb9/Rpc10/TFS"/>
</dbReference>
<evidence type="ECO:0000256" key="4">
    <source>
        <dbReference type="PIRNR" id="PIRNR005586"/>
    </source>
</evidence>
<evidence type="ECO:0000313" key="10">
    <source>
        <dbReference type="Proteomes" id="UP001149090"/>
    </source>
</evidence>
<keyword evidence="2 6" id="KW-0863">Zinc-finger</keyword>
<keyword evidence="4" id="KW-0539">Nucleus</keyword>
<feature type="binding site" evidence="5">
    <location>
        <position position="98"/>
    </location>
    <ligand>
        <name>Zn(2+)</name>
        <dbReference type="ChEBI" id="CHEBI:29105"/>
        <label>2</label>
    </ligand>
</feature>
<organism evidence="9 10">
    <name type="scientific">Anaeramoeba ignava</name>
    <name type="common">Anaerobic marine amoeba</name>
    <dbReference type="NCBI Taxonomy" id="1746090"/>
    <lineage>
        <taxon>Eukaryota</taxon>
        <taxon>Metamonada</taxon>
        <taxon>Anaeramoebidae</taxon>
        <taxon>Anaeramoeba</taxon>
    </lineage>
</organism>
<evidence type="ECO:0000259" key="8">
    <source>
        <dbReference type="PROSITE" id="PS51133"/>
    </source>
</evidence>
<dbReference type="GO" id="GO:0003899">
    <property type="term" value="F:DNA-directed RNA polymerase activity"/>
    <property type="evidence" value="ECO:0007669"/>
    <property type="project" value="InterPro"/>
</dbReference>
<feature type="binding site" evidence="5">
    <location>
        <position position="26"/>
    </location>
    <ligand>
        <name>Zn(2+)</name>
        <dbReference type="ChEBI" id="CHEBI:29105"/>
        <label>1</label>
    </ligand>
</feature>
<dbReference type="GO" id="GO:0005666">
    <property type="term" value="C:RNA polymerase III complex"/>
    <property type="evidence" value="ECO:0007669"/>
    <property type="project" value="TreeGrafter"/>
</dbReference>
<comment type="function">
    <text evidence="4">DNA-dependent RNA polymerase catalyzes the transcription of DNA into RNA using the four ribonucleoside triphosphates as substrates.</text>
</comment>
<sequence>MQFCPYCGNLLLFSGGSESGRLTLVCQTCPYRYNITQERIFPIDLKTKINKVTFVETNANQGQKTTTLQCPKCGKYEANFYELQIRSADEPMTTFCSCLHCGNKWTI</sequence>
<feature type="binding site" evidence="5">
    <location>
        <position position="4"/>
    </location>
    <ligand>
        <name>Zn(2+)</name>
        <dbReference type="ChEBI" id="CHEBI:29105"/>
        <label>1</label>
    </ligand>
</feature>
<proteinExistence type="inferred from homology"/>
<dbReference type="PROSITE" id="PS51133">
    <property type="entry name" value="ZF_TFIIS_2"/>
    <property type="match status" value="1"/>
</dbReference>
<dbReference type="OrthoDB" id="282152at2759"/>
<evidence type="ECO:0000256" key="1">
    <source>
        <dbReference type="ARBA" id="ARBA00022723"/>
    </source>
</evidence>
<name>A0A9Q0L891_ANAIG</name>
<dbReference type="SMART" id="SM00661">
    <property type="entry name" value="RPOL9"/>
    <property type="match status" value="1"/>
</dbReference>
<feature type="binding site" evidence="5">
    <location>
        <position position="29"/>
    </location>
    <ligand>
        <name>Zn(2+)</name>
        <dbReference type="ChEBI" id="CHEBI:29105"/>
        <label>1</label>
    </ligand>
</feature>
<dbReference type="PROSITE" id="PS00466">
    <property type="entry name" value="ZF_TFIIS_1"/>
    <property type="match status" value="1"/>
</dbReference>
<dbReference type="PANTHER" id="PTHR11239">
    <property type="entry name" value="DNA-DIRECTED RNA POLYMERASE"/>
    <property type="match status" value="1"/>
</dbReference>
<dbReference type="InterPro" id="IPR001222">
    <property type="entry name" value="Znf_TFIIS"/>
</dbReference>
<evidence type="ECO:0000256" key="6">
    <source>
        <dbReference type="PIRSR" id="PIRSR005586-2"/>
    </source>
</evidence>